<dbReference type="InterPro" id="IPR004675">
    <property type="entry name" value="AhpD_core"/>
</dbReference>
<accession>A0A844GAY1</accession>
<proteinExistence type="predicted"/>
<reference evidence="2 3" key="1">
    <citation type="submission" date="2019-11" db="EMBL/GenBank/DDBJ databases">
        <title>Draft genome sequence of Paludibacterium sp. dN18-1.</title>
        <authorList>
            <person name="Im W.-T."/>
        </authorList>
    </citation>
    <scope>NUCLEOTIDE SEQUENCE [LARGE SCALE GENOMIC DNA]</scope>
    <source>
        <strain evidence="3">dN 18-1</strain>
    </source>
</reference>
<dbReference type="NCBIfam" id="TIGR00778">
    <property type="entry name" value="ahpD_dom"/>
    <property type="match status" value="1"/>
</dbReference>
<comment type="caution">
    <text evidence="2">The sequence shown here is derived from an EMBL/GenBank/DDBJ whole genome shotgun (WGS) entry which is preliminary data.</text>
</comment>
<dbReference type="PANTHER" id="PTHR33930">
    <property type="entry name" value="ALKYL HYDROPEROXIDE REDUCTASE AHPD"/>
    <property type="match status" value="1"/>
</dbReference>
<evidence type="ECO:0000259" key="1">
    <source>
        <dbReference type="Pfam" id="PF02627"/>
    </source>
</evidence>
<dbReference type="EMBL" id="WLYX01000001">
    <property type="protein sequence ID" value="MTD32799.1"/>
    <property type="molecule type" value="Genomic_DNA"/>
</dbReference>
<protein>
    <submittedName>
        <fullName evidence="2">Carboxymuconolactone decarboxylase family protein</fullName>
    </submittedName>
</protein>
<keyword evidence="3" id="KW-1185">Reference proteome</keyword>
<sequence>MSHDYRELTQDLSAKLAEMHREIPETMKGFGMMSKTAHVEGVLSNKTKELIALAIGIAGRCQGCLGFHTKALVKLGCTRAEFMEMLQVAVYMGGGPSLMTAAEALMAYEEFGGETANGTNCPEC</sequence>
<evidence type="ECO:0000313" key="3">
    <source>
        <dbReference type="Proteomes" id="UP000446658"/>
    </source>
</evidence>
<dbReference type="Proteomes" id="UP000446658">
    <property type="component" value="Unassembled WGS sequence"/>
</dbReference>
<dbReference type="InterPro" id="IPR003779">
    <property type="entry name" value="CMD-like"/>
</dbReference>
<dbReference type="SUPFAM" id="SSF69118">
    <property type="entry name" value="AhpD-like"/>
    <property type="match status" value="1"/>
</dbReference>
<dbReference type="InterPro" id="IPR029032">
    <property type="entry name" value="AhpD-like"/>
</dbReference>
<dbReference type="Gene3D" id="1.20.1290.10">
    <property type="entry name" value="AhpD-like"/>
    <property type="match status" value="1"/>
</dbReference>
<dbReference type="Pfam" id="PF02627">
    <property type="entry name" value="CMD"/>
    <property type="match status" value="1"/>
</dbReference>
<organism evidence="2 3">
    <name type="scientific">Paludibacterium denitrificans</name>
    <dbReference type="NCBI Taxonomy" id="2675226"/>
    <lineage>
        <taxon>Bacteria</taxon>
        <taxon>Pseudomonadati</taxon>
        <taxon>Pseudomonadota</taxon>
        <taxon>Betaproteobacteria</taxon>
        <taxon>Neisseriales</taxon>
        <taxon>Chromobacteriaceae</taxon>
        <taxon>Paludibacterium</taxon>
    </lineage>
</organism>
<name>A0A844GAY1_9NEIS</name>
<dbReference type="GO" id="GO:0051920">
    <property type="term" value="F:peroxiredoxin activity"/>
    <property type="evidence" value="ECO:0007669"/>
    <property type="project" value="InterPro"/>
</dbReference>
<gene>
    <name evidence="2" type="ORF">GKE73_04575</name>
</gene>
<dbReference type="RefSeq" id="WP_230369376.1">
    <property type="nucleotide sequence ID" value="NZ_WLYX01000001.1"/>
</dbReference>
<evidence type="ECO:0000313" key="2">
    <source>
        <dbReference type="EMBL" id="MTD32799.1"/>
    </source>
</evidence>
<dbReference type="PANTHER" id="PTHR33930:SF2">
    <property type="entry name" value="BLR3452 PROTEIN"/>
    <property type="match status" value="1"/>
</dbReference>
<dbReference type="AlphaFoldDB" id="A0A844GAY1"/>
<feature type="domain" description="Carboxymuconolactone decarboxylase-like" evidence="1">
    <location>
        <begin position="24"/>
        <end position="105"/>
    </location>
</feature>